<dbReference type="RefSeq" id="XP_040758051.1">
    <property type="nucleotide sequence ID" value="XM_040913496.1"/>
</dbReference>
<evidence type="ECO:0000313" key="5">
    <source>
        <dbReference type="Proteomes" id="UP000076871"/>
    </source>
</evidence>
<reference evidence="4 5" key="1">
    <citation type="journal article" date="2016" name="Mol. Biol. Evol.">
        <title>Comparative Genomics of Early-Diverging Mushroom-Forming Fungi Provides Insights into the Origins of Lignocellulose Decay Capabilities.</title>
        <authorList>
            <person name="Nagy L.G."/>
            <person name="Riley R."/>
            <person name="Tritt A."/>
            <person name="Adam C."/>
            <person name="Daum C."/>
            <person name="Floudas D."/>
            <person name="Sun H."/>
            <person name="Yadav J.S."/>
            <person name="Pangilinan J."/>
            <person name="Larsson K.H."/>
            <person name="Matsuura K."/>
            <person name="Barry K."/>
            <person name="Labutti K."/>
            <person name="Kuo R."/>
            <person name="Ohm R.A."/>
            <person name="Bhattacharya S.S."/>
            <person name="Shirouzu T."/>
            <person name="Yoshinaga Y."/>
            <person name="Martin F.M."/>
            <person name="Grigoriev I.V."/>
            <person name="Hibbett D.S."/>
        </authorList>
    </citation>
    <scope>NUCLEOTIDE SEQUENCE [LARGE SCALE GENOMIC DNA]</scope>
    <source>
        <strain evidence="4 5">93-53</strain>
    </source>
</reference>
<feature type="domain" description="FAD-binding oxidoreductase/transferase type 4 C-terminal" evidence="3">
    <location>
        <begin position="59"/>
        <end position="88"/>
    </location>
</feature>
<evidence type="ECO:0000256" key="1">
    <source>
        <dbReference type="ARBA" id="ARBA00022630"/>
    </source>
</evidence>
<dbReference type="GO" id="GO:0050660">
    <property type="term" value="F:flavin adenine dinucleotide binding"/>
    <property type="evidence" value="ECO:0007669"/>
    <property type="project" value="InterPro"/>
</dbReference>
<dbReference type="InterPro" id="IPR016164">
    <property type="entry name" value="FAD-linked_Oxase-like_C"/>
</dbReference>
<dbReference type="AlphaFoldDB" id="A0A165B5X2"/>
<name>A0A165B5X2_9APHY</name>
<evidence type="ECO:0000256" key="2">
    <source>
        <dbReference type="ARBA" id="ARBA00022827"/>
    </source>
</evidence>
<evidence type="ECO:0000313" key="4">
    <source>
        <dbReference type="EMBL" id="KZT00311.1"/>
    </source>
</evidence>
<gene>
    <name evidence="4" type="ORF">LAESUDRAFT_764732</name>
</gene>
<dbReference type="OrthoDB" id="7786253at2759"/>
<dbReference type="EMBL" id="KV427689">
    <property type="protein sequence ID" value="KZT00311.1"/>
    <property type="molecule type" value="Genomic_DNA"/>
</dbReference>
<dbReference type="InterPro" id="IPR004113">
    <property type="entry name" value="FAD-bd_oxidored_4_C"/>
</dbReference>
<dbReference type="Pfam" id="PF02913">
    <property type="entry name" value="FAD-oxidase_C"/>
    <property type="match status" value="1"/>
</dbReference>
<evidence type="ECO:0000259" key="3">
    <source>
        <dbReference type="Pfam" id="PF02913"/>
    </source>
</evidence>
<keyword evidence="2" id="KW-0274">FAD</keyword>
<dbReference type="GO" id="GO:0003824">
    <property type="term" value="F:catalytic activity"/>
    <property type="evidence" value="ECO:0007669"/>
    <property type="project" value="InterPro"/>
</dbReference>
<dbReference type="GeneID" id="63830524"/>
<sequence>MGGINSTGEISRKLPISDMLFFKIQGDKEGISITAATTDEEVAKLWESRNVPPSQLPQLVSTIFGHVSDGNFHALILFMDDKELQKLYLDPVDEKHK</sequence>
<protein>
    <recommendedName>
        <fullName evidence="3">FAD-binding oxidoreductase/transferase type 4 C-terminal domain-containing protein</fullName>
    </recommendedName>
</protein>
<dbReference type="STRING" id="1314785.A0A165B5X2"/>
<organism evidence="4 5">
    <name type="scientific">Laetiporus sulphureus 93-53</name>
    <dbReference type="NCBI Taxonomy" id="1314785"/>
    <lineage>
        <taxon>Eukaryota</taxon>
        <taxon>Fungi</taxon>
        <taxon>Dikarya</taxon>
        <taxon>Basidiomycota</taxon>
        <taxon>Agaricomycotina</taxon>
        <taxon>Agaricomycetes</taxon>
        <taxon>Polyporales</taxon>
        <taxon>Laetiporus</taxon>
    </lineage>
</organism>
<proteinExistence type="predicted"/>
<dbReference type="Proteomes" id="UP000076871">
    <property type="component" value="Unassembled WGS sequence"/>
</dbReference>
<accession>A0A165B5X2</accession>
<dbReference type="InParanoid" id="A0A165B5X2"/>
<keyword evidence="5" id="KW-1185">Reference proteome</keyword>
<dbReference type="SUPFAM" id="SSF55103">
    <property type="entry name" value="FAD-linked oxidases, C-terminal domain"/>
    <property type="match status" value="1"/>
</dbReference>
<keyword evidence="1" id="KW-0285">Flavoprotein</keyword>